<dbReference type="Pfam" id="PF00571">
    <property type="entry name" value="CBS"/>
    <property type="match status" value="2"/>
</dbReference>
<keyword evidence="3 4" id="KW-0129">CBS domain</keyword>
<dbReference type="PANTHER" id="PTHR22777">
    <property type="entry name" value="HEMOLYSIN-RELATED"/>
    <property type="match status" value="1"/>
</dbReference>
<dbReference type="Proteomes" id="UP000199118">
    <property type="component" value="Unassembled WGS sequence"/>
</dbReference>
<accession>A0A1H3E1G7</accession>
<feature type="compositionally biased region" description="Low complexity" evidence="5">
    <location>
        <begin position="311"/>
        <end position="337"/>
    </location>
</feature>
<organism evidence="7 8">
    <name type="scientific">Albimonas donghaensis</name>
    <dbReference type="NCBI Taxonomy" id="356660"/>
    <lineage>
        <taxon>Bacteria</taxon>
        <taxon>Pseudomonadati</taxon>
        <taxon>Pseudomonadota</taxon>
        <taxon>Alphaproteobacteria</taxon>
        <taxon>Rhodobacterales</taxon>
        <taxon>Paracoccaceae</taxon>
        <taxon>Albimonas</taxon>
    </lineage>
</organism>
<reference evidence="7 8" key="1">
    <citation type="submission" date="2016-10" db="EMBL/GenBank/DDBJ databases">
        <authorList>
            <person name="de Groot N.N."/>
        </authorList>
    </citation>
    <scope>NUCLEOTIDE SEQUENCE [LARGE SCALE GENOMIC DNA]</scope>
    <source>
        <strain evidence="7 8">DSM 17890</strain>
    </source>
</reference>
<dbReference type="PANTHER" id="PTHR22777:SF27">
    <property type="entry name" value="MAGNESIUM AND COBALT EFFLUX PROTEIN CORC"/>
    <property type="match status" value="1"/>
</dbReference>
<dbReference type="SMART" id="SM01091">
    <property type="entry name" value="CorC_HlyC"/>
    <property type="match status" value="1"/>
</dbReference>
<keyword evidence="2" id="KW-0677">Repeat</keyword>
<dbReference type="SUPFAM" id="SSF56176">
    <property type="entry name" value="FAD-binding/transporter-associated domain-like"/>
    <property type="match status" value="1"/>
</dbReference>
<proteinExistence type="inferred from homology"/>
<comment type="similarity">
    <text evidence="1">Belongs to the UPF0053 family. Hemolysin C subfamily.</text>
</comment>
<feature type="region of interest" description="Disordered" evidence="5">
    <location>
        <begin position="1"/>
        <end position="68"/>
    </location>
</feature>
<evidence type="ECO:0000259" key="6">
    <source>
        <dbReference type="PROSITE" id="PS51371"/>
    </source>
</evidence>
<dbReference type="CDD" id="cd04590">
    <property type="entry name" value="CBS_pair_CorC_HlyC_assoc"/>
    <property type="match status" value="1"/>
</dbReference>
<keyword evidence="8" id="KW-1185">Reference proteome</keyword>
<gene>
    <name evidence="7" type="ORF">SAMN05444336_10924</name>
</gene>
<evidence type="ECO:0000313" key="8">
    <source>
        <dbReference type="Proteomes" id="UP000199118"/>
    </source>
</evidence>
<dbReference type="PROSITE" id="PS51371">
    <property type="entry name" value="CBS"/>
    <property type="match status" value="2"/>
</dbReference>
<dbReference type="InterPro" id="IPR000644">
    <property type="entry name" value="CBS_dom"/>
</dbReference>
<dbReference type="SUPFAM" id="SSF54631">
    <property type="entry name" value="CBS-domain pair"/>
    <property type="match status" value="1"/>
</dbReference>
<dbReference type="Pfam" id="PF03471">
    <property type="entry name" value="CorC_HlyC"/>
    <property type="match status" value="1"/>
</dbReference>
<feature type="domain" description="CBS" evidence="6">
    <location>
        <begin position="90"/>
        <end position="153"/>
    </location>
</feature>
<dbReference type="InterPro" id="IPR046342">
    <property type="entry name" value="CBS_dom_sf"/>
</dbReference>
<dbReference type="InterPro" id="IPR044751">
    <property type="entry name" value="Ion_transp-like_CBS"/>
</dbReference>
<name>A0A1H3E1G7_9RHOB</name>
<evidence type="ECO:0000256" key="4">
    <source>
        <dbReference type="PROSITE-ProRule" id="PRU00703"/>
    </source>
</evidence>
<dbReference type="GO" id="GO:0005886">
    <property type="term" value="C:plasma membrane"/>
    <property type="evidence" value="ECO:0007669"/>
    <property type="project" value="TreeGrafter"/>
</dbReference>
<dbReference type="AlphaFoldDB" id="A0A1H3E1G7"/>
<dbReference type="Gene3D" id="3.30.465.10">
    <property type="match status" value="1"/>
</dbReference>
<feature type="compositionally biased region" description="Low complexity" evidence="5">
    <location>
        <begin position="31"/>
        <end position="46"/>
    </location>
</feature>
<evidence type="ECO:0000256" key="1">
    <source>
        <dbReference type="ARBA" id="ARBA00006446"/>
    </source>
</evidence>
<evidence type="ECO:0000313" key="7">
    <source>
        <dbReference type="EMBL" id="SDX72460.1"/>
    </source>
</evidence>
<dbReference type="RefSeq" id="WP_245710650.1">
    <property type="nucleotide sequence ID" value="NZ_FNMZ01000009.1"/>
</dbReference>
<evidence type="ECO:0000256" key="5">
    <source>
        <dbReference type="SAM" id="MobiDB-lite"/>
    </source>
</evidence>
<dbReference type="FunFam" id="3.10.580.10:FF:000002">
    <property type="entry name" value="Magnesium/cobalt efflux protein CorC"/>
    <property type="match status" value="1"/>
</dbReference>
<dbReference type="EMBL" id="FNMZ01000009">
    <property type="protein sequence ID" value="SDX72460.1"/>
    <property type="molecule type" value="Genomic_DNA"/>
</dbReference>
<dbReference type="InterPro" id="IPR016169">
    <property type="entry name" value="FAD-bd_PCMH_sub2"/>
</dbReference>
<evidence type="ECO:0000256" key="3">
    <source>
        <dbReference type="ARBA" id="ARBA00023122"/>
    </source>
</evidence>
<feature type="domain" description="CBS" evidence="6">
    <location>
        <begin position="158"/>
        <end position="218"/>
    </location>
</feature>
<dbReference type="InterPro" id="IPR036318">
    <property type="entry name" value="FAD-bd_PCMH-like_sf"/>
</dbReference>
<dbReference type="Gene3D" id="3.10.580.10">
    <property type="entry name" value="CBS-domain"/>
    <property type="match status" value="1"/>
</dbReference>
<dbReference type="STRING" id="356660.SAMN05444336_10924"/>
<sequence>MDADRSSVDPARVGPSDMSRDEDGAQGRDSGAGLSEEGGSSPSLISRLFGRRGAADEDEEDAAPASPSAGERAMLVNVRRLRELRVIDVMVPRADIEAVDLATGLDDLVAAFRHTRHTRLPVYRDTLDDPLGFIHLKDLALRFGFNGNGHEPLDLRPLVRPMLYVPPSMPIEGLLQKMQGGRMHMALVIDEYGGVDGLVTIEDVLEQIVGDIEDEHDVADAFAWRKETDGVYICAARLEIPEFEEEAGVDLLSDELDEDVDTLGGLVFMLADRVPERGEVILHPDGHEFEVLDADPRRIKRLRVRLKRGDASGSEEAGEASGSGAGSDAASEARAAE</sequence>
<protein>
    <submittedName>
        <fullName evidence="7">Magnesium and cobalt transporter</fullName>
    </submittedName>
</protein>
<evidence type="ECO:0000256" key="2">
    <source>
        <dbReference type="ARBA" id="ARBA00022737"/>
    </source>
</evidence>
<feature type="region of interest" description="Disordered" evidence="5">
    <location>
        <begin position="307"/>
        <end position="337"/>
    </location>
</feature>
<dbReference type="GO" id="GO:0050660">
    <property type="term" value="F:flavin adenine dinucleotide binding"/>
    <property type="evidence" value="ECO:0007669"/>
    <property type="project" value="InterPro"/>
</dbReference>
<dbReference type="InterPro" id="IPR005170">
    <property type="entry name" value="Transptr-assoc_dom"/>
</dbReference>